<protein>
    <submittedName>
        <fullName evidence="2">Predicted protein</fullName>
    </submittedName>
</protein>
<dbReference type="EMBL" id="DS547543">
    <property type="protein sequence ID" value="EDQ98101.1"/>
    <property type="molecule type" value="Genomic_DNA"/>
</dbReference>
<evidence type="ECO:0000313" key="3">
    <source>
        <dbReference type="Proteomes" id="UP000001194"/>
    </source>
</evidence>
<feature type="compositionally biased region" description="Low complexity" evidence="1">
    <location>
        <begin position="48"/>
        <end position="61"/>
    </location>
</feature>
<accession>B0E4Y0</accession>
<dbReference type="RefSeq" id="XP_001891248.1">
    <property type="nucleotide sequence ID" value="XM_001891213.1"/>
</dbReference>
<keyword evidence="3" id="KW-1185">Reference proteome</keyword>
<dbReference type="HOGENOM" id="CLU_2171529_0_0_1"/>
<dbReference type="AlphaFoldDB" id="B0E4Y0"/>
<proteinExistence type="predicted"/>
<dbReference type="KEGG" id="lbc:LACBIDRAFT_336267"/>
<name>B0E4Y0_LACBS</name>
<evidence type="ECO:0000256" key="1">
    <source>
        <dbReference type="SAM" id="MobiDB-lite"/>
    </source>
</evidence>
<dbReference type="Proteomes" id="UP000001194">
    <property type="component" value="Unassembled WGS sequence"/>
</dbReference>
<dbReference type="GeneID" id="6086904"/>
<feature type="region of interest" description="Disordered" evidence="1">
    <location>
        <begin position="38"/>
        <end position="110"/>
    </location>
</feature>
<gene>
    <name evidence="2" type="ORF">LACBIDRAFT_336267</name>
</gene>
<organism evidence="3">
    <name type="scientific">Laccaria bicolor (strain S238N-H82 / ATCC MYA-4686)</name>
    <name type="common">Bicoloured deceiver</name>
    <name type="synonym">Laccaria laccata var. bicolor</name>
    <dbReference type="NCBI Taxonomy" id="486041"/>
    <lineage>
        <taxon>Eukaryota</taxon>
        <taxon>Fungi</taxon>
        <taxon>Dikarya</taxon>
        <taxon>Basidiomycota</taxon>
        <taxon>Agaricomycotina</taxon>
        <taxon>Agaricomycetes</taxon>
        <taxon>Agaricomycetidae</taxon>
        <taxon>Agaricales</taxon>
        <taxon>Agaricineae</taxon>
        <taxon>Hydnangiaceae</taxon>
        <taxon>Laccaria</taxon>
    </lineage>
</organism>
<evidence type="ECO:0000313" key="2">
    <source>
        <dbReference type="EMBL" id="EDQ98101.1"/>
    </source>
</evidence>
<feature type="compositionally biased region" description="Polar residues" evidence="1">
    <location>
        <begin position="101"/>
        <end position="110"/>
    </location>
</feature>
<dbReference type="InParanoid" id="B0E4Y0"/>
<reference evidence="2 3" key="1">
    <citation type="journal article" date="2008" name="Nature">
        <title>The genome of Laccaria bicolor provides insights into mycorrhizal symbiosis.</title>
        <authorList>
            <person name="Martin F."/>
            <person name="Aerts A."/>
            <person name="Ahren D."/>
            <person name="Brun A."/>
            <person name="Danchin E.G.J."/>
            <person name="Duchaussoy F."/>
            <person name="Gibon J."/>
            <person name="Kohler A."/>
            <person name="Lindquist E."/>
            <person name="Pereda V."/>
            <person name="Salamov A."/>
            <person name="Shapiro H.J."/>
            <person name="Wuyts J."/>
            <person name="Blaudez D."/>
            <person name="Buee M."/>
            <person name="Brokstein P."/>
            <person name="Canbaeck B."/>
            <person name="Cohen D."/>
            <person name="Courty P.E."/>
            <person name="Coutinho P.M."/>
            <person name="Delaruelle C."/>
            <person name="Detter J.C."/>
            <person name="Deveau A."/>
            <person name="DiFazio S."/>
            <person name="Duplessis S."/>
            <person name="Fraissinet-Tachet L."/>
            <person name="Lucic E."/>
            <person name="Frey-Klett P."/>
            <person name="Fourrey C."/>
            <person name="Feussner I."/>
            <person name="Gay G."/>
            <person name="Grimwood J."/>
            <person name="Hoegger P.J."/>
            <person name="Jain P."/>
            <person name="Kilaru S."/>
            <person name="Labbe J."/>
            <person name="Lin Y.C."/>
            <person name="Legue V."/>
            <person name="Le Tacon F."/>
            <person name="Marmeisse R."/>
            <person name="Melayah D."/>
            <person name="Montanini B."/>
            <person name="Muratet M."/>
            <person name="Nehls U."/>
            <person name="Niculita-Hirzel H."/>
            <person name="Oudot-Le Secq M.P."/>
            <person name="Peter M."/>
            <person name="Quesneville H."/>
            <person name="Rajashekar B."/>
            <person name="Reich M."/>
            <person name="Rouhier N."/>
            <person name="Schmutz J."/>
            <person name="Yin T."/>
            <person name="Chalot M."/>
            <person name="Henrissat B."/>
            <person name="Kuees U."/>
            <person name="Lucas S."/>
            <person name="Van de Peer Y."/>
            <person name="Podila G.K."/>
            <person name="Polle A."/>
            <person name="Pukkila P.J."/>
            <person name="Richardson P.M."/>
            <person name="Rouze P."/>
            <person name="Sanders I.R."/>
            <person name="Stajich J.E."/>
            <person name="Tunlid A."/>
            <person name="Tuskan G."/>
            <person name="Grigoriev I.V."/>
        </authorList>
    </citation>
    <scope>NUCLEOTIDE SEQUENCE [LARGE SCALE GENOMIC DNA]</scope>
    <source>
        <strain evidence="3">S238N-H82 / ATCC MYA-4686</strain>
    </source>
</reference>
<sequence length="110" mass="11688">MNLAQAEAWLRAAAGQKSVEGSIPALPGHTDDIVTAVTAKHDQKGDTSSPVSSFPSSPALSMKKGSHDTTMASPEEELKHKSTREYCPLPKQPEVDLPLNANITSPLPRS</sequence>